<organism evidence="2 3">
    <name type="scientific">Nonomuraea mesophila</name>
    <dbReference type="NCBI Taxonomy" id="2530382"/>
    <lineage>
        <taxon>Bacteria</taxon>
        <taxon>Bacillati</taxon>
        <taxon>Actinomycetota</taxon>
        <taxon>Actinomycetes</taxon>
        <taxon>Streptosporangiales</taxon>
        <taxon>Streptosporangiaceae</taxon>
        <taxon>Nonomuraea</taxon>
    </lineage>
</organism>
<dbReference type="EMBL" id="SMLD01000368">
    <property type="protein sequence ID" value="TDE18872.1"/>
    <property type="molecule type" value="Genomic_DNA"/>
</dbReference>
<gene>
    <name evidence="2" type="ORF">E1295_48075</name>
</gene>
<feature type="transmembrane region" description="Helical" evidence="1">
    <location>
        <begin position="12"/>
        <end position="32"/>
    </location>
</feature>
<dbReference type="RefSeq" id="WP_132642077.1">
    <property type="nucleotide sequence ID" value="NZ_SMLD01000368.1"/>
</dbReference>
<comment type="caution">
    <text evidence="2">The sequence shown here is derived from an EMBL/GenBank/DDBJ whole genome shotgun (WGS) entry which is preliminary data.</text>
</comment>
<evidence type="ECO:0000256" key="1">
    <source>
        <dbReference type="SAM" id="Phobius"/>
    </source>
</evidence>
<reference evidence="2 3" key="1">
    <citation type="submission" date="2019-03" db="EMBL/GenBank/DDBJ databases">
        <title>Draft genome sequences of novel Actinobacteria.</title>
        <authorList>
            <person name="Sahin N."/>
            <person name="Ay H."/>
            <person name="Saygin H."/>
        </authorList>
    </citation>
    <scope>NUCLEOTIDE SEQUENCE [LARGE SCALE GENOMIC DNA]</scope>
    <source>
        <strain evidence="2 3">6K102</strain>
    </source>
</reference>
<protein>
    <submittedName>
        <fullName evidence="2">Uncharacterized protein</fullName>
    </submittedName>
</protein>
<dbReference type="AlphaFoldDB" id="A0A4R5DWB1"/>
<keyword evidence="3" id="KW-1185">Reference proteome</keyword>
<dbReference type="Proteomes" id="UP000295136">
    <property type="component" value="Unassembled WGS sequence"/>
</dbReference>
<evidence type="ECO:0000313" key="2">
    <source>
        <dbReference type="EMBL" id="TDE18872.1"/>
    </source>
</evidence>
<keyword evidence="1" id="KW-0472">Membrane</keyword>
<keyword evidence="1" id="KW-0812">Transmembrane</keyword>
<evidence type="ECO:0000313" key="3">
    <source>
        <dbReference type="Proteomes" id="UP000295136"/>
    </source>
</evidence>
<sequence>MNLLVLAAEPDWVARGFTALGIIIAGASAFLASRSMIIAKRAYERGHYEVVVDIEISATDIEIGPDTISRRTQTEIVVSNRRMGKVQVTRFHGQVAGEESFVIEVVGPALGHTLDGIQQETWWAGSSHKRPASTPHEETSRVRVGAELANKEVIWSDWASMDTDAARQVIHMPT</sequence>
<name>A0A4R5DWB1_9ACTN</name>
<keyword evidence="1" id="KW-1133">Transmembrane helix</keyword>
<accession>A0A4R5DWB1</accession>
<proteinExistence type="predicted"/>